<evidence type="ECO:0000313" key="3">
    <source>
        <dbReference type="EMBL" id="KEG20091.1"/>
    </source>
</evidence>
<keyword evidence="2" id="KW-0472">Membrane</keyword>
<evidence type="ECO:0000313" key="4">
    <source>
        <dbReference type="Proteomes" id="UP000031740"/>
    </source>
</evidence>
<keyword evidence="2" id="KW-0812">Transmembrane</keyword>
<dbReference type="GO" id="GO:0006508">
    <property type="term" value="P:proteolysis"/>
    <property type="evidence" value="ECO:0007669"/>
    <property type="project" value="InterPro"/>
</dbReference>
<feature type="transmembrane region" description="Helical" evidence="2">
    <location>
        <begin position="156"/>
        <end position="179"/>
    </location>
</feature>
<dbReference type="InterPro" id="IPR004387">
    <property type="entry name" value="Pept_M50_Zn"/>
</dbReference>
<evidence type="ECO:0000256" key="1">
    <source>
        <dbReference type="ARBA" id="ARBA00001947"/>
    </source>
</evidence>
<gene>
    <name evidence="3" type="ORF">H710_00691</name>
</gene>
<reference evidence="3 4" key="1">
    <citation type="submission" date="2013-04" db="EMBL/GenBank/DDBJ databases">
        <title>The Genome Sequence of Bartonella bacilliformis Ver097.</title>
        <authorList>
            <consortium name="The Broad Institute Genomics Platform"/>
            <consortium name="The Broad Institute Genome Sequencing Center for Infectious Disease"/>
            <person name="Feldgarden M."/>
            <person name="Kirby J."/>
            <person name="Birtles R."/>
            <person name="Dasch G."/>
            <person name="Hendrix L."/>
            <person name="Koehler J."/>
            <person name="Walker B."/>
            <person name="Young S.K."/>
            <person name="Zeng Q."/>
            <person name="Gargeya S."/>
            <person name="Fitzgerald M."/>
            <person name="Haas B."/>
            <person name="Abouelleil A."/>
            <person name="Allen A.W."/>
            <person name="Alvarado L."/>
            <person name="Arachchi H.M."/>
            <person name="Berlin A.M."/>
            <person name="Chapman S.B."/>
            <person name="Gainer-Dewar J."/>
            <person name="Goldberg J."/>
            <person name="Griggs A."/>
            <person name="Gujja S."/>
            <person name="Hansen M."/>
            <person name="Howarth C."/>
            <person name="Imamovic A."/>
            <person name="Ireland A."/>
            <person name="Larimer J."/>
            <person name="McCowan C."/>
            <person name="Murphy C."/>
            <person name="Pearson M."/>
            <person name="Poon T.W."/>
            <person name="Priest M."/>
            <person name="Roberts A."/>
            <person name="Saif S."/>
            <person name="Shea T."/>
            <person name="Sisk P."/>
            <person name="Sykes S."/>
            <person name="Wortman J."/>
            <person name="Nusbaum C."/>
            <person name="Birren B."/>
        </authorList>
    </citation>
    <scope>NUCLEOTIDE SEQUENCE [LARGE SCALE GENOMIC DNA]</scope>
    <source>
        <strain evidence="3 4">Ver097</strain>
    </source>
</reference>
<dbReference type="PANTHER" id="PTHR42837">
    <property type="entry name" value="REGULATOR OF SIGMA-E PROTEASE RSEP"/>
    <property type="match status" value="1"/>
</dbReference>
<dbReference type="Gene3D" id="2.30.42.10">
    <property type="match status" value="1"/>
</dbReference>
<dbReference type="SUPFAM" id="SSF50156">
    <property type="entry name" value="PDZ domain-like"/>
    <property type="match status" value="1"/>
</dbReference>
<evidence type="ECO:0000256" key="2">
    <source>
        <dbReference type="SAM" id="Phobius"/>
    </source>
</evidence>
<dbReference type="HOGENOM" id="CLU_025778_3_0_5"/>
<dbReference type="GO" id="GO:0004222">
    <property type="term" value="F:metalloendopeptidase activity"/>
    <property type="evidence" value="ECO:0007669"/>
    <property type="project" value="InterPro"/>
</dbReference>
<dbReference type="InterPro" id="IPR036034">
    <property type="entry name" value="PDZ_sf"/>
</dbReference>
<dbReference type="Proteomes" id="UP000031740">
    <property type="component" value="Unassembled WGS sequence"/>
</dbReference>
<name>A0A072R378_BARBA</name>
<protein>
    <recommendedName>
        <fullName evidence="5">PDZ domain-containing protein</fullName>
    </recommendedName>
</protein>
<dbReference type="AlphaFoldDB" id="A0A072R378"/>
<dbReference type="PATRIC" id="fig|1293911.3.peg.726"/>
<sequence length="209" mass="24148">MEKDSPAVQAGLILGDRFIEMNGKRVKSFENLVTYVTFHSGDRIKFKMECMGRVFSTVITSIVTEKDDGFGNQVRVGMIGVGVPVDPGNSTRLDQTYKKYIHYNFLEAMEEALERTTLIVTRTFFIGRLIKGQGNLCQLSDPSKTIKIAWQINEKVFSLLNFAAFFWLVLISLTFFRFLRLMADTYYFILLKLLLESQYQLKFRKLFSI</sequence>
<comment type="caution">
    <text evidence="3">The sequence shown here is derived from an EMBL/GenBank/DDBJ whole genome shotgun (WGS) entry which is preliminary data.</text>
</comment>
<evidence type="ECO:0008006" key="5">
    <source>
        <dbReference type="Google" id="ProtNLM"/>
    </source>
</evidence>
<keyword evidence="2" id="KW-1133">Transmembrane helix</keyword>
<dbReference type="STRING" id="1293911.H710_00691"/>
<proteinExistence type="predicted"/>
<dbReference type="GO" id="GO:0016020">
    <property type="term" value="C:membrane"/>
    <property type="evidence" value="ECO:0007669"/>
    <property type="project" value="InterPro"/>
</dbReference>
<organism evidence="3 4">
    <name type="scientific">Bartonella bacilliformis Ver097</name>
    <dbReference type="NCBI Taxonomy" id="1293911"/>
    <lineage>
        <taxon>Bacteria</taxon>
        <taxon>Pseudomonadati</taxon>
        <taxon>Pseudomonadota</taxon>
        <taxon>Alphaproteobacteria</taxon>
        <taxon>Hyphomicrobiales</taxon>
        <taxon>Bartonellaceae</taxon>
        <taxon>Bartonella</taxon>
    </lineage>
</organism>
<dbReference type="EMBL" id="ASIV01000004">
    <property type="protein sequence ID" value="KEG20091.1"/>
    <property type="molecule type" value="Genomic_DNA"/>
</dbReference>
<dbReference type="PANTHER" id="PTHR42837:SF2">
    <property type="entry name" value="MEMBRANE METALLOPROTEASE ARASP2, CHLOROPLASTIC-RELATED"/>
    <property type="match status" value="1"/>
</dbReference>
<comment type="cofactor">
    <cofactor evidence="1">
        <name>Zn(2+)</name>
        <dbReference type="ChEBI" id="CHEBI:29105"/>
    </cofactor>
</comment>
<accession>A0A072R378</accession>